<dbReference type="EMBL" id="CAJFDH010000003">
    <property type="protein sequence ID" value="CAD5213833.1"/>
    <property type="molecule type" value="Genomic_DNA"/>
</dbReference>
<dbReference type="SUPFAM" id="SSF56112">
    <property type="entry name" value="Protein kinase-like (PK-like)"/>
    <property type="match status" value="1"/>
</dbReference>
<dbReference type="OrthoDB" id="5794757at2759"/>
<evidence type="ECO:0000259" key="1">
    <source>
        <dbReference type="SMART" id="SM00587"/>
    </source>
</evidence>
<protein>
    <recommendedName>
        <fullName evidence="1">CHK kinase-like domain-containing protein</fullName>
    </recommendedName>
</protein>
<dbReference type="InterPro" id="IPR015897">
    <property type="entry name" value="CHK_kinase-like"/>
</dbReference>
<keyword evidence="3" id="KW-1185">Reference proteome</keyword>
<dbReference type="PANTHER" id="PTHR23020:SF41">
    <property type="entry name" value="AMINOGLYCOSIDE PHOSPHOTRANSFERASE DOMAIN-CONTAINING PROTEIN"/>
    <property type="match status" value="1"/>
</dbReference>
<feature type="domain" description="CHK kinase-like" evidence="1">
    <location>
        <begin position="151"/>
        <end position="337"/>
    </location>
</feature>
<proteinExistence type="predicted"/>
<evidence type="ECO:0000313" key="3">
    <source>
        <dbReference type="Proteomes" id="UP000614601"/>
    </source>
</evidence>
<dbReference type="Proteomes" id="UP000614601">
    <property type="component" value="Unassembled WGS sequence"/>
</dbReference>
<dbReference type="InterPro" id="IPR011009">
    <property type="entry name" value="Kinase-like_dom_sf"/>
</dbReference>
<dbReference type="AlphaFoldDB" id="A0A811KDL5"/>
<dbReference type="InterPro" id="IPR052961">
    <property type="entry name" value="Oxido-Kinase-like_Enzymes"/>
</dbReference>
<dbReference type="EMBL" id="CAJFCW020000003">
    <property type="protein sequence ID" value="CAG9101643.1"/>
    <property type="molecule type" value="Genomic_DNA"/>
</dbReference>
<evidence type="ECO:0000313" key="2">
    <source>
        <dbReference type="EMBL" id="CAD5213833.1"/>
    </source>
</evidence>
<comment type="caution">
    <text evidence="2">The sequence shown here is derived from an EMBL/GenBank/DDBJ whole genome shotgun (WGS) entry which is preliminary data.</text>
</comment>
<dbReference type="Proteomes" id="UP000783686">
    <property type="component" value="Unassembled WGS sequence"/>
</dbReference>
<dbReference type="PANTHER" id="PTHR23020">
    <property type="entry name" value="UNCHARACTERIZED NUCLEAR HORMONE RECEPTOR-RELATED"/>
    <property type="match status" value="1"/>
</dbReference>
<organism evidence="2 3">
    <name type="scientific">Bursaphelenchus okinawaensis</name>
    <dbReference type="NCBI Taxonomy" id="465554"/>
    <lineage>
        <taxon>Eukaryota</taxon>
        <taxon>Metazoa</taxon>
        <taxon>Ecdysozoa</taxon>
        <taxon>Nematoda</taxon>
        <taxon>Chromadorea</taxon>
        <taxon>Rhabditida</taxon>
        <taxon>Tylenchina</taxon>
        <taxon>Tylenchomorpha</taxon>
        <taxon>Aphelenchoidea</taxon>
        <taxon>Aphelenchoididae</taxon>
        <taxon>Bursaphelenchus</taxon>
    </lineage>
</organism>
<dbReference type="Gene3D" id="3.90.1200.10">
    <property type="match status" value="1"/>
</dbReference>
<dbReference type="InterPro" id="IPR012877">
    <property type="entry name" value="Dhs-27"/>
</dbReference>
<sequence length="415" mass="47540">MATLTTTLNCLKKEEDPINIGSKVPELLCDGKITSKWLFDVMIKADSRLKRLCSRYEIENVSCKRLAVGSAFNSMIYRVEIVFEACGVFSLIAKIPCSAITAEGGLVMKKTTFMGHNKEVDFYNLFKTQKLETLPQCYFGRKTEEKEQAILLIEDLGTEVITPSMYQPCRKEQIFIVAEEIAKLQAKVAKLPKKSWAHFEDYFHTLEVHTVLNPVCTPANVEYDVKLGPVLEDLKPVNNAEFARYACLDRPKQIGGITLCHGDVWNGNMFFFKDPKKPDGISDRLRAFADFQTVFGGNMFLDIARYVVLCSEGKVRREIHSEIVPYFLECLKKAFKAEGVKYEYQFSAEEAQELYDLCVVQQAIVNIMIIPYFSPNADGAPEMEHKMRMAELHQRMKEMFIDASELMHKYQWDKL</sequence>
<accession>A0A811KDL5</accession>
<gene>
    <name evidence="2" type="ORF">BOKJ2_LOCUS5290</name>
</gene>
<dbReference type="SMART" id="SM00587">
    <property type="entry name" value="CHK"/>
    <property type="match status" value="1"/>
</dbReference>
<name>A0A811KDL5_9BILA</name>
<reference evidence="2" key="1">
    <citation type="submission" date="2020-09" db="EMBL/GenBank/DDBJ databases">
        <authorList>
            <person name="Kikuchi T."/>
        </authorList>
    </citation>
    <scope>NUCLEOTIDE SEQUENCE</scope>
    <source>
        <strain evidence="2">SH1</strain>
    </source>
</reference>
<dbReference type="Pfam" id="PF07914">
    <property type="entry name" value="DUF1679"/>
    <property type="match status" value="1"/>
</dbReference>